<sequence>MRDQHQTSPNTNCTPSRPSPNTTVAPHETSLHDINSTDAYELTSETFHRPDPPVHQDTASSFPEIRQFDPGGTLKTSTWNTQVYPYP</sequence>
<organism evidence="2 3">
    <name type="scientific">Pelobates cultripes</name>
    <name type="common">Western spadefoot toad</name>
    <dbReference type="NCBI Taxonomy" id="61616"/>
    <lineage>
        <taxon>Eukaryota</taxon>
        <taxon>Metazoa</taxon>
        <taxon>Chordata</taxon>
        <taxon>Craniata</taxon>
        <taxon>Vertebrata</taxon>
        <taxon>Euteleostomi</taxon>
        <taxon>Amphibia</taxon>
        <taxon>Batrachia</taxon>
        <taxon>Anura</taxon>
        <taxon>Pelobatoidea</taxon>
        <taxon>Pelobatidae</taxon>
        <taxon>Pelobates</taxon>
    </lineage>
</organism>
<name>A0AAD1SFZ3_PELCU</name>
<evidence type="ECO:0000256" key="1">
    <source>
        <dbReference type="SAM" id="MobiDB-lite"/>
    </source>
</evidence>
<accession>A0AAD1SFZ3</accession>
<protein>
    <submittedName>
        <fullName evidence="2">Uncharacterized protein</fullName>
    </submittedName>
</protein>
<reference evidence="2" key="1">
    <citation type="submission" date="2022-03" db="EMBL/GenBank/DDBJ databases">
        <authorList>
            <person name="Alioto T."/>
            <person name="Alioto T."/>
            <person name="Gomez Garrido J."/>
        </authorList>
    </citation>
    <scope>NUCLEOTIDE SEQUENCE</scope>
</reference>
<feature type="compositionally biased region" description="Polar residues" evidence="1">
    <location>
        <begin position="1"/>
        <end position="24"/>
    </location>
</feature>
<proteinExistence type="predicted"/>
<dbReference type="Proteomes" id="UP001295444">
    <property type="component" value="Chromosome 06"/>
</dbReference>
<dbReference type="AlphaFoldDB" id="A0AAD1SFZ3"/>
<evidence type="ECO:0000313" key="2">
    <source>
        <dbReference type="EMBL" id="CAH2300857.1"/>
    </source>
</evidence>
<feature type="compositionally biased region" description="Polar residues" evidence="1">
    <location>
        <begin position="74"/>
        <end position="87"/>
    </location>
</feature>
<feature type="region of interest" description="Disordered" evidence="1">
    <location>
        <begin position="1"/>
        <end position="87"/>
    </location>
</feature>
<gene>
    <name evidence="2" type="ORF">PECUL_23A001049</name>
</gene>
<keyword evidence="3" id="KW-1185">Reference proteome</keyword>
<evidence type="ECO:0000313" key="3">
    <source>
        <dbReference type="Proteomes" id="UP001295444"/>
    </source>
</evidence>
<dbReference type="EMBL" id="OW240917">
    <property type="protein sequence ID" value="CAH2300857.1"/>
    <property type="molecule type" value="Genomic_DNA"/>
</dbReference>